<keyword evidence="1" id="KW-0472">Membrane</keyword>
<sequence>MLALSLAVFVPGSALAGSPLGGGSSVGGEYEEMPEQPTIEEVMSPPTVEVAPPPTGRAMLGLGIVGVVTGTAATVFGMTFLIADPDGVGVFGVAPLTLGAAFVTVGALGIHYGRRRHAALRRWEDEAGTDLAGWRSQHGKGPVPGTGLVVTGSLVGAGGLALLVSSAVIYDGSRHDNRSPRPVVGLGILAGTLGTIAGAMMLGFGSVRVHQHRRKQSARVQLMPVPSFGPRTYGFGVAGRF</sequence>
<keyword evidence="1" id="KW-1133">Transmembrane helix</keyword>
<comment type="caution">
    <text evidence="3">The sequence shown here is derived from an EMBL/GenBank/DDBJ whole genome shotgun (WGS) entry which is preliminary data.</text>
</comment>
<feature type="transmembrane region" description="Helical" evidence="1">
    <location>
        <begin position="90"/>
        <end position="112"/>
    </location>
</feature>
<feature type="transmembrane region" description="Helical" evidence="1">
    <location>
        <begin position="58"/>
        <end position="83"/>
    </location>
</feature>
<evidence type="ECO:0000256" key="1">
    <source>
        <dbReference type="SAM" id="Phobius"/>
    </source>
</evidence>
<dbReference type="AlphaFoldDB" id="A0A2S9YWN4"/>
<dbReference type="EMBL" id="PVNL01000019">
    <property type="protein sequence ID" value="PRQ09506.1"/>
    <property type="molecule type" value="Genomic_DNA"/>
</dbReference>
<protein>
    <submittedName>
        <fullName evidence="3">Uncharacterized protein</fullName>
    </submittedName>
</protein>
<feature type="transmembrane region" description="Helical" evidence="1">
    <location>
        <begin position="182"/>
        <end position="204"/>
    </location>
</feature>
<feature type="chain" id="PRO_5015561981" evidence="2">
    <location>
        <begin position="17"/>
        <end position="241"/>
    </location>
</feature>
<gene>
    <name evidence="3" type="ORF">ENSA7_07480</name>
</gene>
<evidence type="ECO:0000313" key="4">
    <source>
        <dbReference type="Proteomes" id="UP000238823"/>
    </source>
</evidence>
<proteinExistence type="predicted"/>
<dbReference type="Proteomes" id="UP000238823">
    <property type="component" value="Unassembled WGS sequence"/>
</dbReference>
<accession>A0A2S9YWN4</accession>
<organism evidence="3 4">
    <name type="scientific">Enhygromyxa salina</name>
    <dbReference type="NCBI Taxonomy" id="215803"/>
    <lineage>
        <taxon>Bacteria</taxon>
        <taxon>Pseudomonadati</taxon>
        <taxon>Myxococcota</taxon>
        <taxon>Polyangia</taxon>
        <taxon>Nannocystales</taxon>
        <taxon>Nannocystaceae</taxon>
        <taxon>Enhygromyxa</taxon>
    </lineage>
</organism>
<keyword evidence="1" id="KW-0812">Transmembrane</keyword>
<feature type="transmembrane region" description="Helical" evidence="1">
    <location>
        <begin position="148"/>
        <end position="170"/>
    </location>
</feature>
<evidence type="ECO:0000256" key="2">
    <source>
        <dbReference type="SAM" id="SignalP"/>
    </source>
</evidence>
<feature type="signal peptide" evidence="2">
    <location>
        <begin position="1"/>
        <end position="16"/>
    </location>
</feature>
<reference evidence="3 4" key="1">
    <citation type="submission" date="2018-03" db="EMBL/GenBank/DDBJ databases">
        <title>Draft Genome Sequences of the Obligatory Marine Myxobacteria Enhygromyxa salina SWB007.</title>
        <authorList>
            <person name="Poehlein A."/>
            <person name="Moghaddam J.A."/>
            <person name="Harms H."/>
            <person name="Alanjari M."/>
            <person name="Koenig G.M."/>
            <person name="Daniel R."/>
            <person name="Schaeberle T.F."/>
        </authorList>
    </citation>
    <scope>NUCLEOTIDE SEQUENCE [LARGE SCALE GENOMIC DNA]</scope>
    <source>
        <strain evidence="3 4">SWB007</strain>
    </source>
</reference>
<evidence type="ECO:0000313" key="3">
    <source>
        <dbReference type="EMBL" id="PRQ09506.1"/>
    </source>
</evidence>
<keyword evidence="2" id="KW-0732">Signal</keyword>
<dbReference type="RefSeq" id="WP_146157294.1">
    <property type="nucleotide sequence ID" value="NZ_PVNL01000019.1"/>
</dbReference>
<name>A0A2S9YWN4_9BACT</name>